<sequence>MSISSSSYLLCTALIAFLPCGKTCEEYCVGHINDKWGIRTSCESGACCCIKDGANTESKQKNVKESLIQCCKADCEIKTMYRVRDEKDIIKMAITKKMLLAYVVSIFLIVSSVHCSDRILGAGINKELKQCFPKQPCGKTCEEYCVGHINDKWGIRTSCESGACCCIKHGANTESKHKNVKESLIQCCKGDCEIKTMYRVRGETDIIKMAITKKMLLAYVFSIFLIVSSVHCSDRILGAGINKELKQCFSKQPCGKTCEEYCVGHINDKWGIRTSCESGACCCIKDDIIKMAISKKMLHAYVVSIFLIVSSVHCSDRIHEFKQCFPKQPCGKTCEEYCVGHINDKWDIRTSCESGACCCIKDGAFRKMYILVKMSKNPTMSSNIIKMAITKKMLLAYVVSIFLIVSSVHCSDRILGAGINKELKQCFPKQPCGKICEEYCVGHINDKWDIIKMAITKKMLLAYVVSIFLIVSSVHCSDRILGAGINKELKQCFPKQPCGKICEEYCVGHINDKWGIRTSCESGTCCCIKDGVGINKELKQCFPKQPCGKTCEEYCVGHINDKWGIRTSCESGACCCIKDGAISALVAFFSVRGHQRLPPLTLLFDFCSALPSFGPLSICVILWGKLRRGLSSSAPGDVDLRSGRRRRVTVMGGLSPPGMVVWLSEELLFAVEWSDWLSLAGDLVSRRSTRA</sequence>
<evidence type="ECO:0000256" key="1">
    <source>
        <dbReference type="SAM" id="SignalP"/>
    </source>
</evidence>
<reference evidence="2 3" key="1">
    <citation type="submission" date="2021-05" db="EMBL/GenBank/DDBJ databases">
        <title>Genome Assembly of Synthetic Allotetraploid Brassica napus Reveals Homoeologous Exchanges between Subgenomes.</title>
        <authorList>
            <person name="Davis J.T."/>
        </authorList>
    </citation>
    <scope>NUCLEOTIDE SEQUENCE [LARGE SCALE GENOMIC DNA]</scope>
    <source>
        <strain evidence="3">cv. Da-Ae</strain>
        <tissue evidence="2">Seedling</tissue>
    </source>
</reference>
<feature type="chain" id="PRO_5047362849" description="Defensin-like protein" evidence="1">
    <location>
        <begin position="24"/>
        <end position="691"/>
    </location>
</feature>
<accession>A0ABQ8AHK4</accession>
<evidence type="ECO:0008006" key="4">
    <source>
        <dbReference type="Google" id="ProtNLM"/>
    </source>
</evidence>
<keyword evidence="1" id="KW-0732">Signal</keyword>
<comment type="caution">
    <text evidence="2">The sequence shown here is derived from an EMBL/GenBank/DDBJ whole genome shotgun (WGS) entry which is preliminary data.</text>
</comment>
<dbReference type="Proteomes" id="UP000824890">
    <property type="component" value="Unassembled WGS sequence"/>
</dbReference>
<name>A0ABQ8AHK4_BRANA</name>
<organism evidence="2 3">
    <name type="scientific">Brassica napus</name>
    <name type="common">Rape</name>
    <dbReference type="NCBI Taxonomy" id="3708"/>
    <lineage>
        <taxon>Eukaryota</taxon>
        <taxon>Viridiplantae</taxon>
        <taxon>Streptophyta</taxon>
        <taxon>Embryophyta</taxon>
        <taxon>Tracheophyta</taxon>
        <taxon>Spermatophyta</taxon>
        <taxon>Magnoliopsida</taxon>
        <taxon>eudicotyledons</taxon>
        <taxon>Gunneridae</taxon>
        <taxon>Pentapetalae</taxon>
        <taxon>rosids</taxon>
        <taxon>malvids</taxon>
        <taxon>Brassicales</taxon>
        <taxon>Brassicaceae</taxon>
        <taxon>Brassiceae</taxon>
        <taxon>Brassica</taxon>
    </lineage>
</organism>
<evidence type="ECO:0000313" key="2">
    <source>
        <dbReference type="EMBL" id="KAH0891995.1"/>
    </source>
</evidence>
<feature type="signal peptide" evidence="1">
    <location>
        <begin position="1"/>
        <end position="23"/>
    </location>
</feature>
<keyword evidence="3" id="KW-1185">Reference proteome</keyword>
<protein>
    <recommendedName>
        <fullName evidence="4">Defensin-like protein</fullName>
    </recommendedName>
</protein>
<dbReference type="EMBL" id="JAGKQM010000013">
    <property type="protein sequence ID" value="KAH0891995.1"/>
    <property type="molecule type" value="Genomic_DNA"/>
</dbReference>
<evidence type="ECO:0000313" key="3">
    <source>
        <dbReference type="Proteomes" id="UP000824890"/>
    </source>
</evidence>
<gene>
    <name evidence="2" type="ORF">HID58_054424</name>
</gene>
<proteinExistence type="predicted"/>